<name>A0A927MSD4_9ACTN</name>
<evidence type="ECO:0000313" key="2">
    <source>
        <dbReference type="EMBL" id="MBE1606020.1"/>
    </source>
</evidence>
<protein>
    <submittedName>
        <fullName evidence="2">Membrane protein (Fun14 family)</fullName>
    </submittedName>
</protein>
<evidence type="ECO:0000256" key="1">
    <source>
        <dbReference type="SAM" id="Phobius"/>
    </source>
</evidence>
<comment type="caution">
    <text evidence="2">The sequence shown here is derived from an EMBL/GenBank/DDBJ whole genome shotgun (WGS) entry which is preliminary data.</text>
</comment>
<keyword evidence="3" id="KW-1185">Reference proteome</keyword>
<reference evidence="2" key="1">
    <citation type="submission" date="2020-10" db="EMBL/GenBank/DDBJ databases">
        <title>Sequencing the genomes of 1000 actinobacteria strains.</title>
        <authorList>
            <person name="Klenk H.-P."/>
        </authorList>
    </citation>
    <scope>NUCLEOTIDE SEQUENCE</scope>
    <source>
        <strain evidence="2">DSM 45354</strain>
    </source>
</reference>
<keyword evidence="1" id="KW-0472">Membrane</keyword>
<feature type="transmembrane region" description="Helical" evidence="1">
    <location>
        <begin position="67"/>
        <end position="89"/>
    </location>
</feature>
<gene>
    <name evidence="2" type="ORF">HEB94_002868</name>
</gene>
<sequence length="183" mass="18762">MKRVVLATLRGAAAGAAGTTALNVVSYVDMVTRARPASTTPEATIETFSRRSHIPIPGTDGARANRVAGLAPLTGIVAGVGFGALLGLLRGTGWHSGKVVTMAAATAGVMVATNTPMTALGVTDPRTWAATDWVADVLPHLAYAAVTVAVLDGLDGDDGLNTAERRHWLTPLSRVLGGRLARS</sequence>
<dbReference type="RefSeq" id="WP_202896326.1">
    <property type="nucleotide sequence ID" value="NZ_BAABJL010000025.1"/>
</dbReference>
<organism evidence="2 3">
    <name type="scientific">Actinopolymorpha pittospori</name>
    <dbReference type="NCBI Taxonomy" id="648752"/>
    <lineage>
        <taxon>Bacteria</taxon>
        <taxon>Bacillati</taxon>
        <taxon>Actinomycetota</taxon>
        <taxon>Actinomycetes</taxon>
        <taxon>Propionibacteriales</taxon>
        <taxon>Actinopolymorphaceae</taxon>
        <taxon>Actinopolymorpha</taxon>
    </lineage>
</organism>
<accession>A0A927MSD4</accession>
<proteinExistence type="predicted"/>
<dbReference type="EMBL" id="JADBEM010000001">
    <property type="protein sequence ID" value="MBE1606020.1"/>
    <property type="molecule type" value="Genomic_DNA"/>
</dbReference>
<dbReference type="AlphaFoldDB" id="A0A927MSD4"/>
<evidence type="ECO:0000313" key="3">
    <source>
        <dbReference type="Proteomes" id="UP000638648"/>
    </source>
</evidence>
<keyword evidence="1" id="KW-1133">Transmembrane helix</keyword>
<dbReference type="Proteomes" id="UP000638648">
    <property type="component" value="Unassembled WGS sequence"/>
</dbReference>
<keyword evidence="1" id="KW-0812">Transmembrane</keyword>